<sequence>MQFLQQIWAVLSDFANSAFASASLSALAGAGLGVWGAQRVAERGARGKELLESLRQANAVIVLATTIANHAFALKRQHISPLSQRYFKDRDIALAYHASILNGGSPKPISFQAEMTKITPVTIPLDALKNLVYSAQLMPGRALALVAIVEQSVCELTNAIEMRTEQIDTFRSAALPEHIFFQDYYGLQRRDGDTNSMYHDSMVSITQYTDDLGFFSTELADEMQTHAGLVRDKLLKFRKDVPKVSTVDFSPARESGLIPPRENYESWLSGFKKQDQ</sequence>
<dbReference type="AlphaFoldDB" id="A0A286D4X7"/>
<feature type="signal peptide" evidence="1">
    <location>
        <begin position="1"/>
        <end position="20"/>
    </location>
</feature>
<protein>
    <submittedName>
        <fullName evidence="2">Uncharacterized protein</fullName>
    </submittedName>
</protein>
<evidence type="ECO:0000313" key="3">
    <source>
        <dbReference type="Proteomes" id="UP000219374"/>
    </source>
</evidence>
<evidence type="ECO:0000256" key="1">
    <source>
        <dbReference type="SAM" id="SignalP"/>
    </source>
</evidence>
<keyword evidence="3" id="KW-1185">Reference proteome</keyword>
<dbReference type="EMBL" id="OCND01000002">
    <property type="protein sequence ID" value="SOD53712.1"/>
    <property type="molecule type" value="Genomic_DNA"/>
</dbReference>
<evidence type="ECO:0000313" key="2">
    <source>
        <dbReference type="EMBL" id="SOD53712.1"/>
    </source>
</evidence>
<accession>A0A286D4X7</accession>
<proteinExistence type="predicted"/>
<keyword evidence="1" id="KW-0732">Signal</keyword>
<organism evidence="2 3">
    <name type="scientific">Pseudoxanthomonas wuyuanensis</name>
    <dbReference type="NCBI Taxonomy" id="1073196"/>
    <lineage>
        <taxon>Bacteria</taxon>
        <taxon>Pseudomonadati</taxon>
        <taxon>Pseudomonadota</taxon>
        <taxon>Gammaproteobacteria</taxon>
        <taxon>Lysobacterales</taxon>
        <taxon>Lysobacteraceae</taxon>
        <taxon>Pseudoxanthomonas</taxon>
    </lineage>
</organism>
<name>A0A286D4X7_9GAMM</name>
<gene>
    <name evidence="2" type="ORF">SAMN06296416_102550</name>
</gene>
<feature type="chain" id="PRO_5013239135" evidence="1">
    <location>
        <begin position="21"/>
        <end position="276"/>
    </location>
</feature>
<reference evidence="2 3" key="1">
    <citation type="submission" date="2017-09" db="EMBL/GenBank/DDBJ databases">
        <authorList>
            <person name="Ehlers B."/>
            <person name="Leendertz F.H."/>
        </authorList>
    </citation>
    <scope>NUCLEOTIDE SEQUENCE [LARGE SCALE GENOMIC DNA]</scope>
    <source>
        <strain evidence="2 3">CGMCC 1.10978</strain>
    </source>
</reference>
<dbReference type="Proteomes" id="UP000219374">
    <property type="component" value="Unassembled WGS sequence"/>
</dbReference>